<dbReference type="Pfam" id="PF00069">
    <property type="entry name" value="Pkinase"/>
    <property type="match status" value="1"/>
</dbReference>
<dbReference type="EMBL" id="CP076607">
    <property type="protein sequence ID" value="QWU14303.1"/>
    <property type="molecule type" value="Genomic_DNA"/>
</dbReference>
<evidence type="ECO:0000313" key="13">
    <source>
        <dbReference type="EMBL" id="SEN46153.1"/>
    </source>
</evidence>
<dbReference type="Proteomes" id="UP000198809">
    <property type="component" value="Unassembled WGS sequence"/>
</dbReference>
<keyword evidence="13" id="KW-0723">Serine/threonine-protein kinase</keyword>
<dbReference type="PANTHER" id="PTHR48013:SF9">
    <property type="entry name" value="DUAL SPECIFICITY MITOGEN-ACTIVATED PROTEIN KINASE KINASE 5"/>
    <property type="match status" value="1"/>
</dbReference>
<dbReference type="GO" id="GO:0005524">
    <property type="term" value="F:ATP binding"/>
    <property type="evidence" value="ECO:0007669"/>
    <property type="project" value="UniProtKB-UniRule"/>
</dbReference>
<dbReference type="InterPro" id="IPR008271">
    <property type="entry name" value="Ser/Thr_kinase_AS"/>
</dbReference>
<evidence type="ECO:0000313" key="14">
    <source>
        <dbReference type="Proteomes" id="UP000198809"/>
    </source>
</evidence>
<reference evidence="13 14" key="1">
    <citation type="submission" date="2016-10" db="EMBL/GenBank/DDBJ databases">
        <authorList>
            <person name="de Groot N.N."/>
        </authorList>
    </citation>
    <scope>NUCLEOTIDE SEQUENCE [LARGE SCALE GENOMIC DNA]</scope>
    <source>
        <strain evidence="13 14">CGMCC 1.10238</strain>
    </source>
</reference>
<comment type="catalytic activity">
    <reaction evidence="8">
        <text>L-threonyl-[protein] + ATP = O-phospho-L-threonyl-[protein] + ADP + H(+)</text>
        <dbReference type="Rhea" id="RHEA:46608"/>
        <dbReference type="Rhea" id="RHEA-COMP:11060"/>
        <dbReference type="Rhea" id="RHEA-COMP:11605"/>
        <dbReference type="ChEBI" id="CHEBI:15378"/>
        <dbReference type="ChEBI" id="CHEBI:30013"/>
        <dbReference type="ChEBI" id="CHEBI:30616"/>
        <dbReference type="ChEBI" id="CHEBI:61977"/>
        <dbReference type="ChEBI" id="CHEBI:456216"/>
        <dbReference type="EC" id="2.7.12.2"/>
    </reaction>
</comment>
<keyword evidence="2 10" id="KW-0547">Nucleotide-binding</keyword>
<keyword evidence="15" id="KW-1185">Reference proteome</keyword>
<evidence type="ECO:0000256" key="3">
    <source>
        <dbReference type="ARBA" id="ARBA00022777"/>
    </source>
</evidence>
<proteinExistence type="inferred from homology"/>
<feature type="binding site" evidence="10">
    <location>
        <position position="45"/>
    </location>
    <ligand>
        <name>ATP</name>
        <dbReference type="ChEBI" id="CHEBI:30616"/>
    </ligand>
</feature>
<dbReference type="SUPFAM" id="SSF56112">
    <property type="entry name" value="Protein kinase-like (PK-like)"/>
    <property type="match status" value="1"/>
</dbReference>
<dbReference type="PROSITE" id="PS00107">
    <property type="entry name" value="PROTEIN_KINASE_ATP"/>
    <property type="match status" value="1"/>
</dbReference>
<keyword evidence="3 13" id="KW-0418">Kinase</keyword>
<keyword evidence="1" id="KW-0808">Transferase</keyword>
<dbReference type="PANTHER" id="PTHR48013">
    <property type="entry name" value="DUAL SPECIFICITY MITOGEN-ACTIVATED PROTEIN KINASE KINASE 5-RELATED"/>
    <property type="match status" value="1"/>
</dbReference>
<dbReference type="InterPro" id="IPR011009">
    <property type="entry name" value="Kinase-like_dom_sf"/>
</dbReference>
<evidence type="ECO:0000256" key="9">
    <source>
        <dbReference type="ARBA" id="ARBA00051693"/>
    </source>
</evidence>
<evidence type="ECO:0000313" key="12">
    <source>
        <dbReference type="EMBL" id="QWU14303.1"/>
    </source>
</evidence>
<dbReference type="EC" id="2.7.12.2" evidence="6"/>
<protein>
    <recommendedName>
        <fullName evidence="6">mitogen-activated protein kinase kinase</fullName>
        <ecNumber evidence="6">2.7.12.2</ecNumber>
    </recommendedName>
</protein>
<reference evidence="12 15" key="2">
    <citation type="submission" date="2021-06" db="EMBL/GenBank/DDBJ databases">
        <title>Whole genome sequence of Paenibacillus sophorae DSM23020 for comparative genomics.</title>
        <authorList>
            <person name="Kim M.-J."/>
            <person name="Lee G."/>
            <person name="Shin J.-H."/>
        </authorList>
    </citation>
    <scope>NUCLEOTIDE SEQUENCE [LARGE SCALE GENOMIC DNA]</scope>
    <source>
        <strain evidence="12 15">DSM 23020</strain>
    </source>
</reference>
<dbReference type="InterPro" id="IPR017441">
    <property type="entry name" value="Protein_kinase_ATP_BS"/>
</dbReference>
<evidence type="ECO:0000256" key="2">
    <source>
        <dbReference type="ARBA" id="ARBA00022741"/>
    </source>
</evidence>
<name>A0A1H8GQ74_9BACL</name>
<comment type="catalytic activity">
    <reaction evidence="9">
        <text>L-tyrosyl-[protein] + ATP = O-phospho-L-tyrosyl-[protein] + ADP + H(+)</text>
        <dbReference type="Rhea" id="RHEA:10596"/>
        <dbReference type="Rhea" id="RHEA-COMP:10136"/>
        <dbReference type="Rhea" id="RHEA-COMP:20101"/>
        <dbReference type="ChEBI" id="CHEBI:15378"/>
        <dbReference type="ChEBI" id="CHEBI:30616"/>
        <dbReference type="ChEBI" id="CHEBI:46858"/>
        <dbReference type="ChEBI" id="CHEBI:61978"/>
        <dbReference type="ChEBI" id="CHEBI:456216"/>
        <dbReference type="EC" id="2.7.12.2"/>
    </reaction>
</comment>
<evidence type="ECO:0000256" key="1">
    <source>
        <dbReference type="ARBA" id="ARBA00022679"/>
    </source>
</evidence>
<evidence type="ECO:0000256" key="10">
    <source>
        <dbReference type="PROSITE-ProRule" id="PRU10141"/>
    </source>
</evidence>
<evidence type="ECO:0000256" key="7">
    <source>
        <dbReference type="ARBA" id="ARBA00049014"/>
    </source>
</evidence>
<evidence type="ECO:0000256" key="5">
    <source>
        <dbReference type="ARBA" id="ARBA00038035"/>
    </source>
</evidence>
<dbReference type="Gene3D" id="1.10.510.10">
    <property type="entry name" value="Transferase(Phosphotransferase) domain 1"/>
    <property type="match status" value="1"/>
</dbReference>
<dbReference type="Proteomes" id="UP000683429">
    <property type="component" value="Chromosome"/>
</dbReference>
<dbReference type="STRING" id="1333845.SAMN04487895_101605"/>
<dbReference type="CDD" id="cd14014">
    <property type="entry name" value="STKc_PknB_like"/>
    <property type="match status" value="1"/>
</dbReference>
<evidence type="ECO:0000256" key="6">
    <source>
        <dbReference type="ARBA" id="ARBA00038999"/>
    </source>
</evidence>
<dbReference type="EMBL" id="FODH01000001">
    <property type="protein sequence ID" value="SEN46153.1"/>
    <property type="molecule type" value="Genomic_DNA"/>
</dbReference>
<dbReference type="PROSITE" id="PS00108">
    <property type="entry name" value="PROTEIN_KINASE_ST"/>
    <property type="match status" value="1"/>
</dbReference>
<gene>
    <name evidence="12" type="ORF">KP014_20565</name>
    <name evidence="13" type="ORF">SAMN04487895_101605</name>
</gene>
<keyword evidence="4 10" id="KW-0067">ATP-binding</keyword>
<dbReference type="InterPro" id="IPR000719">
    <property type="entry name" value="Prot_kinase_dom"/>
</dbReference>
<comment type="similarity">
    <text evidence="5">Belongs to the protein kinase superfamily. STE Ser/Thr protein kinase family. MAP kinase kinase subfamily.</text>
</comment>
<sequence>MITPGTIAFDHAQTAYEVLEMIGRGGFGFVYRLRNTVDDSISALKTLPTGFPSAHSYDAFFNECQAALRVNHTNVLKYFYVHDGETYKGLPPYLIMEFANQGTLLDAVTRQKQKGEFFDVAELKGLYSQLINGMKAINEDEHLVHRDIKLENILIKDGILKIADFGISKNANEGTRQLTFKADGSIKYTAPERWRQETNTIQNDIYSMGIVFYELATLQHPYDVAIDDMHSWQQAHFYQNIKPIKQINDSIPNGMIQMITTMLEKNVARRYKNWNEVEATMQIDDIPPTSNSSLIDNLVNIRVSKDDSFKTLELEAERKRKEHLEYIKEINYQFQQEIYSPLREFIDEFNTKYTKGQINLGDIRSLEQDRINIDIRFPSGERGTLKFEILYDKNFEKIEEDRFFETKRKVVRRPKLKDRLIVAWGYIEVVNGRGFNLILVRGEGELYGSWYMMKNKLSSWYQKPANLLEPFAVELKDLDKVLIEINVMGARIEGEIIESESFLSLVSETIMQHI</sequence>
<evidence type="ECO:0000256" key="4">
    <source>
        <dbReference type="ARBA" id="ARBA00022840"/>
    </source>
</evidence>
<evidence type="ECO:0000259" key="11">
    <source>
        <dbReference type="PROSITE" id="PS50011"/>
    </source>
</evidence>
<dbReference type="GO" id="GO:0004674">
    <property type="term" value="F:protein serine/threonine kinase activity"/>
    <property type="evidence" value="ECO:0007669"/>
    <property type="project" value="UniProtKB-KW"/>
</dbReference>
<dbReference type="AlphaFoldDB" id="A0A1H8GQ74"/>
<organism evidence="13 14">
    <name type="scientific">Paenibacillus sophorae</name>
    <dbReference type="NCBI Taxonomy" id="1333845"/>
    <lineage>
        <taxon>Bacteria</taxon>
        <taxon>Bacillati</taxon>
        <taxon>Bacillota</taxon>
        <taxon>Bacilli</taxon>
        <taxon>Bacillales</taxon>
        <taxon>Paenibacillaceae</taxon>
        <taxon>Paenibacillus</taxon>
    </lineage>
</organism>
<dbReference type="SMART" id="SM00220">
    <property type="entry name" value="S_TKc"/>
    <property type="match status" value="1"/>
</dbReference>
<accession>A0A1H8GQ74</accession>
<evidence type="ECO:0000256" key="8">
    <source>
        <dbReference type="ARBA" id="ARBA00049299"/>
    </source>
</evidence>
<dbReference type="PROSITE" id="PS50011">
    <property type="entry name" value="PROTEIN_KINASE_DOM"/>
    <property type="match status" value="1"/>
</dbReference>
<comment type="catalytic activity">
    <reaction evidence="7">
        <text>L-seryl-[protein] + ATP = O-phospho-L-seryl-[protein] + ADP + H(+)</text>
        <dbReference type="Rhea" id="RHEA:17989"/>
        <dbReference type="Rhea" id="RHEA-COMP:9863"/>
        <dbReference type="Rhea" id="RHEA-COMP:11604"/>
        <dbReference type="ChEBI" id="CHEBI:15378"/>
        <dbReference type="ChEBI" id="CHEBI:29999"/>
        <dbReference type="ChEBI" id="CHEBI:30616"/>
        <dbReference type="ChEBI" id="CHEBI:83421"/>
        <dbReference type="ChEBI" id="CHEBI:456216"/>
        <dbReference type="EC" id="2.7.12.2"/>
    </reaction>
</comment>
<dbReference type="OrthoDB" id="9788659at2"/>
<evidence type="ECO:0000313" key="15">
    <source>
        <dbReference type="Proteomes" id="UP000683429"/>
    </source>
</evidence>
<feature type="domain" description="Protein kinase" evidence="11">
    <location>
        <begin position="16"/>
        <end position="283"/>
    </location>
</feature>
<dbReference type="RefSeq" id="WP_036588210.1">
    <property type="nucleotide sequence ID" value="NZ_CP076607.1"/>
</dbReference>